<evidence type="ECO:0000256" key="5">
    <source>
        <dbReference type="ARBA" id="ARBA00022741"/>
    </source>
</evidence>
<evidence type="ECO:0000256" key="6">
    <source>
        <dbReference type="ARBA" id="ARBA00022840"/>
    </source>
</evidence>
<dbReference type="Gene3D" id="3.40.50.620">
    <property type="entry name" value="HUPs"/>
    <property type="match status" value="2"/>
</dbReference>
<comment type="caution">
    <text evidence="10">Lacks conserved residue(s) required for the propagation of feature annotation.</text>
</comment>
<dbReference type="Pfam" id="PF01921">
    <property type="entry name" value="tRNA-synt_1f"/>
    <property type="match status" value="1"/>
</dbReference>
<evidence type="ECO:0000313" key="12">
    <source>
        <dbReference type="Proteomes" id="UP000321934"/>
    </source>
</evidence>
<feature type="short sequence motif" description="'HIGH' region" evidence="10">
    <location>
        <begin position="42"/>
        <end position="50"/>
    </location>
</feature>
<evidence type="ECO:0000256" key="7">
    <source>
        <dbReference type="ARBA" id="ARBA00022917"/>
    </source>
</evidence>
<evidence type="ECO:0000256" key="3">
    <source>
        <dbReference type="ARBA" id="ARBA00022490"/>
    </source>
</evidence>
<comment type="subcellular location">
    <subcellularLocation>
        <location evidence="1 10">Cytoplasm</location>
    </subcellularLocation>
</comment>
<dbReference type="InterPro" id="IPR020751">
    <property type="entry name" value="aa-tRNA-synth_I_codon-bd_sub2"/>
</dbReference>
<dbReference type="SUPFAM" id="SSF48163">
    <property type="entry name" value="An anticodon-binding domain of class I aminoacyl-tRNA synthetases"/>
    <property type="match status" value="1"/>
</dbReference>
<evidence type="ECO:0000256" key="8">
    <source>
        <dbReference type="ARBA" id="ARBA00023146"/>
    </source>
</evidence>
<dbReference type="NCBIfam" id="NF001968">
    <property type="entry name" value="PRK00750.1-2"/>
    <property type="match status" value="1"/>
</dbReference>
<dbReference type="SUPFAM" id="SSF52374">
    <property type="entry name" value="Nucleotidylyl transferase"/>
    <property type="match status" value="1"/>
</dbReference>
<name>A0A5B8XDQ0_9RICK</name>
<dbReference type="GO" id="GO:0006430">
    <property type="term" value="P:lysyl-tRNA aminoacylation"/>
    <property type="evidence" value="ECO:0007669"/>
    <property type="project" value="UniProtKB-UniRule"/>
</dbReference>
<evidence type="ECO:0000256" key="4">
    <source>
        <dbReference type="ARBA" id="ARBA00022598"/>
    </source>
</evidence>
<organism evidence="11 12">
    <name type="scientific">Candidatus Deianiraea vastatrix</name>
    <dbReference type="NCBI Taxonomy" id="2163644"/>
    <lineage>
        <taxon>Bacteria</taxon>
        <taxon>Pseudomonadati</taxon>
        <taxon>Pseudomonadota</taxon>
        <taxon>Alphaproteobacteria</taxon>
        <taxon>Rickettsiales</taxon>
        <taxon>Candidatus Deianiraeaceae</taxon>
        <taxon>Candidatus Deianiraea</taxon>
    </lineage>
</organism>
<gene>
    <name evidence="10" type="primary">lysS</name>
    <name evidence="11" type="ORF">Deia_00565</name>
</gene>
<dbReference type="GO" id="GO:0000049">
    <property type="term" value="F:tRNA binding"/>
    <property type="evidence" value="ECO:0007669"/>
    <property type="project" value="InterPro"/>
</dbReference>
<dbReference type="OrthoDB" id="9803151at2"/>
<dbReference type="PROSITE" id="PS00178">
    <property type="entry name" value="AA_TRNA_LIGASE_I"/>
    <property type="match status" value="1"/>
</dbReference>
<dbReference type="InterPro" id="IPR002904">
    <property type="entry name" value="Lys-tRNA-ligase"/>
</dbReference>
<dbReference type="EC" id="6.1.1.6" evidence="10"/>
<comment type="catalytic activity">
    <reaction evidence="9 10">
        <text>tRNA(Lys) + L-lysine + ATP = L-lysyl-tRNA(Lys) + AMP + diphosphate</text>
        <dbReference type="Rhea" id="RHEA:20792"/>
        <dbReference type="Rhea" id="RHEA-COMP:9696"/>
        <dbReference type="Rhea" id="RHEA-COMP:9697"/>
        <dbReference type="ChEBI" id="CHEBI:30616"/>
        <dbReference type="ChEBI" id="CHEBI:32551"/>
        <dbReference type="ChEBI" id="CHEBI:33019"/>
        <dbReference type="ChEBI" id="CHEBI:78442"/>
        <dbReference type="ChEBI" id="CHEBI:78529"/>
        <dbReference type="ChEBI" id="CHEBI:456215"/>
        <dbReference type="EC" id="6.1.1.6"/>
    </reaction>
</comment>
<accession>A0A5B8XDQ0</accession>
<keyword evidence="5 10" id="KW-0547">Nucleotide-binding</keyword>
<evidence type="ECO:0000256" key="9">
    <source>
        <dbReference type="ARBA" id="ARBA00048573"/>
    </source>
</evidence>
<dbReference type="PANTHER" id="PTHR37940">
    <property type="entry name" value="LYSINE--TRNA LIGASE"/>
    <property type="match status" value="1"/>
</dbReference>
<dbReference type="Gene3D" id="1.10.10.350">
    <property type="match status" value="1"/>
</dbReference>
<dbReference type="NCBIfam" id="TIGR00467">
    <property type="entry name" value="lysS_arch"/>
    <property type="match status" value="1"/>
</dbReference>
<dbReference type="GO" id="GO:0005737">
    <property type="term" value="C:cytoplasm"/>
    <property type="evidence" value="ECO:0007669"/>
    <property type="project" value="UniProtKB-SubCell"/>
</dbReference>
<feature type="binding site" evidence="10">
    <location>
        <position position="292"/>
    </location>
    <ligand>
        <name>ATP</name>
        <dbReference type="ChEBI" id="CHEBI:30616"/>
    </ligand>
</feature>
<dbReference type="PANTHER" id="PTHR37940:SF1">
    <property type="entry name" value="LYSINE--TRNA LIGASE"/>
    <property type="match status" value="1"/>
</dbReference>
<dbReference type="GO" id="GO:0005524">
    <property type="term" value="F:ATP binding"/>
    <property type="evidence" value="ECO:0007669"/>
    <property type="project" value="UniProtKB-UniRule"/>
</dbReference>
<evidence type="ECO:0000256" key="1">
    <source>
        <dbReference type="ARBA" id="ARBA00004496"/>
    </source>
</evidence>
<dbReference type="AlphaFoldDB" id="A0A5B8XDQ0"/>
<keyword evidence="3 10" id="KW-0963">Cytoplasm</keyword>
<evidence type="ECO:0000313" key="11">
    <source>
        <dbReference type="EMBL" id="QED23360.1"/>
    </source>
</evidence>
<evidence type="ECO:0000256" key="2">
    <source>
        <dbReference type="ARBA" id="ARBA00005594"/>
    </source>
</evidence>
<reference evidence="11 12" key="1">
    <citation type="journal article" date="2019" name="ISME J.">
        <title>Deianiraea, an extracellular bacterium associated with the ciliate Paramecium, suggests an alternative scenario for the evolution of Rickettsiales.</title>
        <authorList>
            <person name="Castelli M."/>
            <person name="Sabaneyeva E."/>
            <person name="Lanzoni O."/>
            <person name="Lebedeva N."/>
            <person name="Floriano A.M."/>
            <person name="Gaiarsa S."/>
            <person name="Benken K."/>
            <person name="Modeo L."/>
            <person name="Bandi C."/>
            <person name="Potekhin A."/>
            <person name="Sassera D."/>
            <person name="Petroni G."/>
        </authorList>
    </citation>
    <scope>NUCLEOTIDE SEQUENCE [LARGE SCALE GENOMIC DNA]</scope>
    <source>
        <strain evidence="11">CyL4-1</strain>
    </source>
</reference>
<keyword evidence="6 10" id="KW-0067">ATP-binding</keyword>
<keyword evidence="8 10" id="KW-0030">Aminoacyl-tRNA synthetase</keyword>
<keyword evidence="4 10" id="KW-0436">Ligase</keyword>
<dbReference type="InterPro" id="IPR001412">
    <property type="entry name" value="aa-tRNA-synth_I_CS"/>
</dbReference>
<dbReference type="InterPro" id="IPR014729">
    <property type="entry name" value="Rossmann-like_a/b/a_fold"/>
</dbReference>
<comment type="similarity">
    <text evidence="2 10">Belongs to the class-I aminoacyl-tRNA synthetase family.</text>
</comment>
<dbReference type="Proteomes" id="UP000321934">
    <property type="component" value="Chromosome"/>
</dbReference>
<keyword evidence="7 10" id="KW-0648">Protein biosynthesis</keyword>
<protein>
    <recommendedName>
        <fullName evidence="10">Lysine--tRNA ligase</fullName>
        <ecNumber evidence="10">6.1.1.6</ecNumber>
    </recommendedName>
    <alternativeName>
        <fullName evidence="10">Lysyl-tRNA synthetase</fullName>
        <shortName evidence="10">LysRS</shortName>
    </alternativeName>
</protein>
<evidence type="ECO:0000256" key="10">
    <source>
        <dbReference type="HAMAP-Rule" id="MF_00177"/>
    </source>
</evidence>
<proteinExistence type="inferred from homology"/>
<keyword evidence="12" id="KW-1185">Reference proteome</keyword>
<dbReference type="InterPro" id="IPR008925">
    <property type="entry name" value="aa_tRNA-synth_I_cd-bd_sf"/>
</dbReference>
<sequence>MDIETLKKSSSWAIQEALRILDKINWKTPEKGYVLFETGYGPSGLPHIGTFGEVVRTQMVMFAFSQLAPQIPTRIFCVSDDMDGMRKIPDNVPNPEKLKQYIGLPLTKVPDPFETHESYGHNMNARLRAFLDSFGFKYEFLSATECYKSGKFDEYLTKAAENYEAIMAIMLPTLGDERRETYSPFMPLDSDSGKVLAEGVIKVDAKSQTITYKCENGEEKTQKFTGGGCKLQWKPDFGMRWAALDVDYEIYGKDHLPNEEVYKNICRALKKEPPVTYFYELFLDSEGKKISKTKGNGISVEDWLKYAPTESLAYYMYQKPRTAKKLYFDVIPKSVDEYLSFASSYHRQSDEEKVNNPAFFIHSGDVPKHEFDLSFALLLNLTAACSPENDDIVWGFIAKYDSNLVKGKHKFLDKMVICAINYYNDFVKPTKNYKVPTKDDKKALLHLKNALIACSEHSAESFQNATYQSAKDLQIEAREFFKMLYQTLLGLDQGPRFGSFVSLFGLEKTVNLIDNIL</sequence>
<dbReference type="RefSeq" id="WP_146820638.1">
    <property type="nucleotide sequence ID" value="NZ_CP029077.1"/>
</dbReference>
<dbReference type="HAMAP" id="MF_00177">
    <property type="entry name" value="Lys_tRNA_synth_class1"/>
    <property type="match status" value="1"/>
</dbReference>
<dbReference type="GO" id="GO:0004824">
    <property type="term" value="F:lysine-tRNA ligase activity"/>
    <property type="evidence" value="ECO:0007669"/>
    <property type="project" value="UniProtKB-UniRule"/>
</dbReference>
<dbReference type="EMBL" id="CP029077">
    <property type="protein sequence ID" value="QED23360.1"/>
    <property type="molecule type" value="Genomic_DNA"/>
</dbReference>